<protein>
    <recommendedName>
        <fullName evidence="4">Secreted protein</fullName>
    </recommendedName>
</protein>
<keyword evidence="3" id="KW-1185">Reference proteome</keyword>
<dbReference type="EMBL" id="JBBPEH010000008">
    <property type="protein sequence ID" value="KAK7534747.1"/>
    <property type="molecule type" value="Genomic_DNA"/>
</dbReference>
<sequence length="159" mass="18194">MRPWLLFKSIAGSLTAVPFSLCAHSFSCGVRWVSPQYAQPCMGCSLGTTVELFRLPIYTESKSPDTRRPLVKRCQMTVEKNRPRGSIDEWPRTDLFKRQCRLTSGKDQISIVPAWTGFLHFTDSRRVRRCIWPRMPFGDSQTPFEPISDKDLVLINTGP</sequence>
<gene>
    <name evidence="2" type="ORF">J3D65DRAFT_628876</name>
</gene>
<dbReference type="Proteomes" id="UP001360953">
    <property type="component" value="Unassembled WGS sequence"/>
</dbReference>
<evidence type="ECO:0008006" key="4">
    <source>
        <dbReference type="Google" id="ProtNLM"/>
    </source>
</evidence>
<evidence type="ECO:0000313" key="2">
    <source>
        <dbReference type="EMBL" id="KAK7534747.1"/>
    </source>
</evidence>
<reference evidence="2 3" key="1">
    <citation type="submission" date="2024-04" db="EMBL/GenBank/DDBJ databases">
        <title>Phyllosticta paracitricarpa is synonymous to the EU quarantine fungus P. citricarpa based on phylogenomic analyses.</title>
        <authorList>
            <consortium name="Lawrence Berkeley National Laboratory"/>
            <person name="Van ingen-buijs V.A."/>
            <person name="Van westerhoven A.C."/>
            <person name="Haridas S."/>
            <person name="Skiadas P."/>
            <person name="Martin F."/>
            <person name="Groenewald J.Z."/>
            <person name="Crous P.W."/>
            <person name="Seidl M.F."/>
        </authorList>
    </citation>
    <scope>NUCLEOTIDE SEQUENCE [LARGE SCALE GENOMIC DNA]</scope>
    <source>
        <strain evidence="2 3">CPC 17464</strain>
    </source>
</reference>
<feature type="chain" id="PRO_5046380894" description="Secreted protein" evidence="1">
    <location>
        <begin position="17"/>
        <end position="159"/>
    </location>
</feature>
<dbReference type="RefSeq" id="XP_066653472.1">
    <property type="nucleotide sequence ID" value="XM_066800677.1"/>
</dbReference>
<evidence type="ECO:0000313" key="3">
    <source>
        <dbReference type="Proteomes" id="UP001360953"/>
    </source>
</evidence>
<proteinExistence type="predicted"/>
<name>A0ABR1LHP7_9PEZI</name>
<comment type="caution">
    <text evidence="2">The sequence shown here is derived from an EMBL/GenBank/DDBJ whole genome shotgun (WGS) entry which is preliminary data.</text>
</comment>
<feature type="signal peptide" evidence="1">
    <location>
        <begin position="1"/>
        <end position="16"/>
    </location>
</feature>
<dbReference type="GeneID" id="92033583"/>
<organism evidence="2 3">
    <name type="scientific">Phyllosticta citribraziliensis</name>
    <dbReference type="NCBI Taxonomy" id="989973"/>
    <lineage>
        <taxon>Eukaryota</taxon>
        <taxon>Fungi</taxon>
        <taxon>Dikarya</taxon>
        <taxon>Ascomycota</taxon>
        <taxon>Pezizomycotina</taxon>
        <taxon>Dothideomycetes</taxon>
        <taxon>Dothideomycetes incertae sedis</taxon>
        <taxon>Botryosphaeriales</taxon>
        <taxon>Phyllostictaceae</taxon>
        <taxon>Phyllosticta</taxon>
    </lineage>
</organism>
<accession>A0ABR1LHP7</accession>
<keyword evidence="1" id="KW-0732">Signal</keyword>
<evidence type="ECO:0000256" key="1">
    <source>
        <dbReference type="SAM" id="SignalP"/>
    </source>
</evidence>